<dbReference type="Gene3D" id="3.40.50.720">
    <property type="entry name" value="NAD(P)-binding Rossmann-like Domain"/>
    <property type="match status" value="1"/>
</dbReference>
<evidence type="ECO:0000259" key="3">
    <source>
        <dbReference type="Pfam" id="PF01370"/>
    </source>
</evidence>
<organism evidence="4 5">
    <name type="scientific">Imhoffiella purpurea</name>
    <dbReference type="NCBI Taxonomy" id="1249627"/>
    <lineage>
        <taxon>Bacteria</taxon>
        <taxon>Pseudomonadati</taxon>
        <taxon>Pseudomonadota</taxon>
        <taxon>Gammaproteobacteria</taxon>
        <taxon>Chromatiales</taxon>
        <taxon>Chromatiaceae</taxon>
        <taxon>Imhoffiella</taxon>
    </lineage>
</organism>
<dbReference type="Gene3D" id="3.90.25.10">
    <property type="entry name" value="UDP-galactose 4-epimerase, domain 1"/>
    <property type="match status" value="1"/>
</dbReference>
<reference evidence="4 5" key="1">
    <citation type="submission" date="2012-11" db="EMBL/GenBank/DDBJ databases">
        <title>Genome assembly of Thiorhodococcus sp. AK35.</title>
        <authorList>
            <person name="Nupur N."/>
            <person name="Khatri I."/>
            <person name="Subramanian S."/>
            <person name="Pinnaka A."/>
        </authorList>
    </citation>
    <scope>NUCLEOTIDE SEQUENCE [LARGE SCALE GENOMIC DNA]</scope>
    <source>
        <strain evidence="4 5">AK35</strain>
    </source>
</reference>
<sequence length="292" mass="32043">MKILLTGATGFLGAYVLECLVRRGIETLCIGRNRPELDAAVDYVAVDLLEKPNILQLCQKTGVTHLLHLAWYTEHGRYWSSPLNLRWSEASVHLVEEFCLAGGRRVVVAGTCAEYDWAYGYCKEDLTPLKPATSYGIAKDATRRLIGSVCEGHGATCSWGRVFQPYGKGESDERLIPSLIRVFRGCQEPFGVNADAYRDFIHASDVAEGFVTLLLSDVQGAYNISSGEPIKIGDVVVMLGLGCDADPSVVLDLASNRNDAPKLLLGDSSKLRELGWVPRTPFREGLVDLLNH</sequence>
<dbReference type="EMBL" id="AONC01000004">
    <property type="protein sequence ID" value="EXJ16920.1"/>
    <property type="molecule type" value="Genomic_DNA"/>
</dbReference>
<evidence type="ECO:0000256" key="1">
    <source>
        <dbReference type="ARBA" id="ARBA00005125"/>
    </source>
</evidence>
<dbReference type="eggNOG" id="COG0451">
    <property type="taxonomic scope" value="Bacteria"/>
</dbReference>
<name>W9W2X5_9GAMM</name>
<comment type="pathway">
    <text evidence="1">Bacterial outer membrane biogenesis; LPS O-antigen biosynthesis.</text>
</comment>
<evidence type="ECO:0000313" key="5">
    <source>
        <dbReference type="Proteomes" id="UP000019460"/>
    </source>
</evidence>
<dbReference type="InterPro" id="IPR036291">
    <property type="entry name" value="NAD(P)-bd_dom_sf"/>
</dbReference>
<gene>
    <name evidence="4" type="ORF">D779_2531</name>
</gene>
<proteinExistence type="inferred from homology"/>
<evidence type="ECO:0000313" key="4">
    <source>
        <dbReference type="EMBL" id="EXJ16920.1"/>
    </source>
</evidence>
<evidence type="ECO:0000256" key="2">
    <source>
        <dbReference type="ARBA" id="ARBA00007637"/>
    </source>
</evidence>
<comment type="caution">
    <text evidence="4">The sequence shown here is derived from an EMBL/GenBank/DDBJ whole genome shotgun (WGS) entry which is preliminary data.</text>
</comment>
<dbReference type="STRING" id="1249627.D779_2531"/>
<dbReference type="RefSeq" id="WP_081763281.1">
    <property type="nucleotide sequence ID" value="NZ_AONC01000004.1"/>
</dbReference>
<accession>W9W2X5</accession>
<dbReference type="SUPFAM" id="SSF51735">
    <property type="entry name" value="NAD(P)-binding Rossmann-fold domains"/>
    <property type="match status" value="1"/>
</dbReference>
<dbReference type="PANTHER" id="PTHR43000">
    <property type="entry name" value="DTDP-D-GLUCOSE 4,6-DEHYDRATASE-RELATED"/>
    <property type="match status" value="1"/>
</dbReference>
<dbReference type="InterPro" id="IPR001509">
    <property type="entry name" value="Epimerase_deHydtase"/>
</dbReference>
<protein>
    <submittedName>
        <fullName evidence="4">UDP-glucose 4-epimerase</fullName>
    </submittedName>
</protein>
<dbReference type="Pfam" id="PF01370">
    <property type="entry name" value="Epimerase"/>
    <property type="match status" value="1"/>
</dbReference>
<keyword evidence="5" id="KW-1185">Reference proteome</keyword>
<feature type="domain" description="NAD-dependent epimerase/dehydratase" evidence="3">
    <location>
        <begin position="3"/>
        <end position="224"/>
    </location>
</feature>
<comment type="similarity">
    <text evidence="2">Belongs to the NAD(P)-dependent epimerase/dehydratase family.</text>
</comment>
<dbReference type="AlphaFoldDB" id="W9W2X5"/>
<dbReference type="OrthoDB" id="9803010at2"/>
<dbReference type="Proteomes" id="UP000019460">
    <property type="component" value="Unassembled WGS sequence"/>
</dbReference>